<evidence type="ECO:0000313" key="2">
    <source>
        <dbReference type="EMBL" id="OCK75673.1"/>
    </source>
</evidence>
<dbReference type="EMBL" id="KV745288">
    <property type="protein sequence ID" value="OCK75673.1"/>
    <property type="molecule type" value="Genomic_DNA"/>
</dbReference>
<accession>A0A8E2E1W5</accession>
<feature type="region of interest" description="Disordered" evidence="1">
    <location>
        <begin position="92"/>
        <end position="111"/>
    </location>
</feature>
<feature type="region of interest" description="Disordered" evidence="1">
    <location>
        <begin position="1"/>
        <end position="22"/>
    </location>
</feature>
<reference evidence="2 3" key="1">
    <citation type="journal article" date="2016" name="Nat. Commun.">
        <title>Ectomycorrhizal ecology is imprinted in the genome of the dominant symbiotic fungus Cenococcum geophilum.</title>
        <authorList>
            <consortium name="DOE Joint Genome Institute"/>
            <person name="Peter M."/>
            <person name="Kohler A."/>
            <person name="Ohm R.A."/>
            <person name="Kuo A."/>
            <person name="Krutzmann J."/>
            <person name="Morin E."/>
            <person name="Arend M."/>
            <person name="Barry K.W."/>
            <person name="Binder M."/>
            <person name="Choi C."/>
            <person name="Clum A."/>
            <person name="Copeland A."/>
            <person name="Grisel N."/>
            <person name="Haridas S."/>
            <person name="Kipfer T."/>
            <person name="LaButti K."/>
            <person name="Lindquist E."/>
            <person name="Lipzen A."/>
            <person name="Maire R."/>
            <person name="Meier B."/>
            <person name="Mihaltcheva S."/>
            <person name="Molinier V."/>
            <person name="Murat C."/>
            <person name="Poggeler S."/>
            <person name="Quandt C.A."/>
            <person name="Sperisen C."/>
            <person name="Tritt A."/>
            <person name="Tisserant E."/>
            <person name="Crous P.W."/>
            <person name="Henrissat B."/>
            <person name="Nehls U."/>
            <person name="Egli S."/>
            <person name="Spatafora J.W."/>
            <person name="Grigoriev I.V."/>
            <person name="Martin F.M."/>
        </authorList>
    </citation>
    <scope>NUCLEOTIDE SEQUENCE [LARGE SCALE GENOMIC DNA]</scope>
    <source>
        <strain evidence="2 3">CBS 459.81</strain>
    </source>
</reference>
<gene>
    <name evidence="2" type="ORF">K432DRAFT_386036</name>
</gene>
<evidence type="ECO:0000256" key="1">
    <source>
        <dbReference type="SAM" id="MobiDB-lite"/>
    </source>
</evidence>
<proteinExistence type="predicted"/>
<dbReference type="AlphaFoldDB" id="A0A8E2E1W5"/>
<evidence type="ECO:0000313" key="3">
    <source>
        <dbReference type="Proteomes" id="UP000250266"/>
    </source>
</evidence>
<sequence>MGPELGIPRHSRLDPDGESVSMYDDSARKLTMQLTTAFIQRNEPVTPKTTEALSDARLRTINTEPRNMQLINKLSALFFPALATTSNSHLHEHHHFNPCRKASAAGIPLKP</sequence>
<organism evidence="2 3">
    <name type="scientific">Lepidopterella palustris CBS 459.81</name>
    <dbReference type="NCBI Taxonomy" id="1314670"/>
    <lineage>
        <taxon>Eukaryota</taxon>
        <taxon>Fungi</taxon>
        <taxon>Dikarya</taxon>
        <taxon>Ascomycota</taxon>
        <taxon>Pezizomycotina</taxon>
        <taxon>Dothideomycetes</taxon>
        <taxon>Pleosporomycetidae</taxon>
        <taxon>Mytilinidiales</taxon>
        <taxon>Argynnaceae</taxon>
        <taxon>Lepidopterella</taxon>
    </lineage>
</organism>
<keyword evidence="3" id="KW-1185">Reference proteome</keyword>
<name>A0A8E2E1W5_9PEZI</name>
<protein>
    <submittedName>
        <fullName evidence="2">Uncharacterized protein</fullName>
    </submittedName>
</protein>
<dbReference type="Proteomes" id="UP000250266">
    <property type="component" value="Unassembled WGS sequence"/>
</dbReference>